<proteinExistence type="inferred from homology"/>
<evidence type="ECO:0000256" key="9">
    <source>
        <dbReference type="ARBA" id="ARBA00023146"/>
    </source>
</evidence>
<keyword evidence="4 11" id="KW-0963">Cytoplasm</keyword>
<reference evidence="13 14" key="1">
    <citation type="submission" date="2021-01" db="EMBL/GenBank/DDBJ databases">
        <title>Genome sequence of Shewanella schlegeliana JCM 11561.</title>
        <authorList>
            <person name="Zhang H."/>
            <person name="Li C."/>
        </authorList>
    </citation>
    <scope>NUCLEOTIDE SEQUENCE [LARGE SCALE GENOMIC DNA]</scope>
    <source>
        <strain evidence="13 14">JCM 11561</strain>
    </source>
</reference>
<dbReference type="InterPro" id="IPR015944">
    <property type="entry name" value="Gly-tRNA-synth_bsu"/>
</dbReference>
<evidence type="ECO:0000256" key="6">
    <source>
        <dbReference type="ARBA" id="ARBA00022741"/>
    </source>
</evidence>
<comment type="similarity">
    <text evidence="2 11">Belongs to the class-II aminoacyl-tRNA synthetase family.</text>
</comment>
<evidence type="ECO:0000256" key="11">
    <source>
        <dbReference type="HAMAP-Rule" id="MF_00255"/>
    </source>
</evidence>
<dbReference type="Pfam" id="PF05746">
    <property type="entry name" value="DALR_1"/>
    <property type="match status" value="1"/>
</dbReference>
<dbReference type="EC" id="6.1.1.14" evidence="11"/>
<evidence type="ECO:0000256" key="5">
    <source>
        <dbReference type="ARBA" id="ARBA00022598"/>
    </source>
</evidence>
<dbReference type="InterPro" id="IPR006194">
    <property type="entry name" value="Gly-tRNA-synth_heterodimer"/>
</dbReference>
<keyword evidence="6 11" id="KW-0547">Nucleotide-binding</keyword>
<evidence type="ECO:0000259" key="12">
    <source>
        <dbReference type="SMART" id="SM00836"/>
    </source>
</evidence>
<dbReference type="Pfam" id="PF02092">
    <property type="entry name" value="tRNA_synt_2f"/>
    <property type="match status" value="1"/>
</dbReference>
<evidence type="ECO:0000313" key="13">
    <source>
        <dbReference type="EMBL" id="MBL4915344.1"/>
    </source>
</evidence>
<dbReference type="EMBL" id="JAESVD010000015">
    <property type="protein sequence ID" value="MBL4915344.1"/>
    <property type="molecule type" value="Genomic_DNA"/>
</dbReference>
<comment type="subcellular location">
    <subcellularLocation>
        <location evidence="1 11">Cytoplasm</location>
    </subcellularLocation>
</comment>
<keyword evidence="14" id="KW-1185">Reference proteome</keyword>
<dbReference type="SMART" id="SM00836">
    <property type="entry name" value="DALR_1"/>
    <property type="match status" value="1"/>
</dbReference>
<evidence type="ECO:0000256" key="4">
    <source>
        <dbReference type="ARBA" id="ARBA00022490"/>
    </source>
</evidence>
<organism evidence="13 14">
    <name type="scientific">Shewanella schlegeliana</name>
    <dbReference type="NCBI Taxonomy" id="190308"/>
    <lineage>
        <taxon>Bacteria</taxon>
        <taxon>Pseudomonadati</taxon>
        <taxon>Pseudomonadota</taxon>
        <taxon>Gammaproteobacteria</taxon>
        <taxon>Alteromonadales</taxon>
        <taxon>Shewanellaceae</taxon>
        <taxon>Shewanella</taxon>
    </lineage>
</organism>
<dbReference type="PROSITE" id="PS50861">
    <property type="entry name" value="AA_TRNA_LIGASE_II_GLYAB"/>
    <property type="match status" value="1"/>
</dbReference>
<dbReference type="HAMAP" id="MF_00255">
    <property type="entry name" value="Gly_tRNA_synth_beta"/>
    <property type="match status" value="1"/>
</dbReference>
<evidence type="ECO:0000256" key="3">
    <source>
        <dbReference type="ARBA" id="ARBA00011209"/>
    </source>
</evidence>
<dbReference type="SUPFAM" id="SSF109604">
    <property type="entry name" value="HD-domain/PDEase-like"/>
    <property type="match status" value="1"/>
</dbReference>
<evidence type="ECO:0000256" key="7">
    <source>
        <dbReference type="ARBA" id="ARBA00022840"/>
    </source>
</evidence>
<dbReference type="PANTHER" id="PTHR30075:SF2">
    <property type="entry name" value="GLYCINE--TRNA LIGASE, CHLOROPLASTIC_MITOCHONDRIAL 2"/>
    <property type="match status" value="1"/>
</dbReference>
<evidence type="ECO:0000313" key="14">
    <source>
        <dbReference type="Proteomes" id="UP000604898"/>
    </source>
</evidence>
<dbReference type="PRINTS" id="PR01045">
    <property type="entry name" value="TRNASYNTHGB"/>
</dbReference>
<dbReference type="GO" id="GO:0004820">
    <property type="term" value="F:glycine-tRNA ligase activity"/>
    <property type="evidence" value="ECO:0007669"/>
    <property type="project" value="UniProtKB-EC"/>
</dbReference>
<dbReference type="Proteomes" id="UP000604898">
    <property type="component" value="Unassembled WGS sequence"/>
</dbReference>
<feature type="domain" description="DALR anticodon binding" evidence="12">
    <location>
        <begin position="585"/>
        <end position="685"/>
    </location>
</feature>
<dbReference type="InterPro" id="IPR008909">
    <property type="entry name" value="DALR_anticod-bd"/>
</dbReference>
<name>A0ABS1T3H9_9GAMM</name>
<accession>A0ABS1T3H9</accession>
<evidence type="ECO:0000256" key="10">
    <source>
        <dbReference type="ARBA" id="ARBA00047937"/>
    </source>
</evidence>
<gene>
    <name evidence="11 13" type="primary">glyS</name>
    <name evidence="13" type="ORF">JMA39_19805</name>
</gene>
<protein>
    <recommendedName>
        <fullName evidence="11">Glycine--tRNA ligase beta subunit</fullName>
        <ecNumber evidence="11">6.1.1.14</ecNumber>
    </recommendedName>
    <alternativeName>
        <fullName evidence="11">Glycyl-tRNA synthetase beta subunit</fullName>
        <shortName evidence="11">GlyRS</shortName>
    </alternativeName>
</protein>
<keyword evidence="8 11" id="KW-0648">Protein biosynthesis</keyword>
<comment type="catalytic activity">
    <reaction evidence="10 11">
        <text>tRNA(Gly) + glycine + ATP = glycyl-tRNA(Gly) + AMP + diphosphate</text>
        <dbReference type="Rhea" id="RHEA:16013"/>
        <dbReference type="Rhea" id="RHEA-COMP:9664"/>
        <dbReference type="Rhea" id="RHEA-COMP:9683"/>
        <dbReference type="ChEBI" id="CHEBI:30616"/>
        <dbReference type="ChEBI" id="CHEBI:33019"/>
        <dbReference type="ChEBI" id="CHEBI:57305"/>
        <dbReference type="ChEBI" id="CHEBI:78442"/>
        <dbReference type="ChEBI" id="CHEBI:78522"/>
        <dbReference type="ChEBI" id="CHEBI:456215"/>
        <dbReference type="EC" id="6.1.1.14"/>
    </reaction>
</comment>
<evidence type="ECO:0000256" key="8">
    <source>
        <dbReference type="ARBA" id="ARBA00022917"/>
    </source>
</evidence>
<evidence type="ECO:0000256" key="1">
    <source>
        <dbReference type="ARBA" id="ARBA00004496"/>
    </source>
</evidence>
<comment type="subunit">
    <text evidence="3 11">Tetramer of two alpha and two beta subunits.</text>
</comment>
<keyword evidence="7 11" id="KW-0067">ATP-binding</keyword>
<keyword evidence="5 11" id="KW-0436">Ligase</keyword>
<dbReference type="Gene3D" id="1.10.730.10">
    <property type="entry name" value="Isoleucyl-tRNA Synthetase, Domain 1"/>
    <property type="match status" value="1"/>
</dbReference>
<keyword evidence="9 11" id="KW-0030">Aminoacyl-tRNA synthetase</keyword>
<dbReference type="NCBIfam" id="TIGR00211">
    <property type="entry name" value="glyS"/>
    <property type="match status" value="1"/>
</dbReference>
<dbReference type="PANTHER" id="PTHR30075">
    <property type="entry name" value="GLYCYL-TRNA SYNTHETASE"/>
    <property type="match status" value="1"/>
</dbReference>
<sequence>MNFENLLIEVGTEELPPKSLRKLAESFLANFTEELTKAELSFESAVWHAAPRRLAISINQLALAQADKVVEKRGPAVAQAFDADGNPTKAAMGWARGNGITVEQAERLKTDKGEWLLHQARVVGVETKSLIADMAQRSLDKLPIPKPMRWGSNTTQFIRPVHTVTMLLGSEVVEGELLGIKSDRVIRGHRFMGESSFELDHADNYLVALKEKGKVLADYEARKAIIKTDAEAAAAKIGGVADLEDDLLEEVTSLVEWPVVLTASFEEKFLDVPAEALVYTMKGDQKYFPVFDNAGQLLPNFIFVTNIESKDPQQIISGNEKVVRPRLADAEFFFETDKKNSLESRLASLETVVFQKQLGTIKQRVERISAMAGYIATSIEANSEEAARAGLLSKSDLMTNMVMEFTDLQGTMGMHYARLNGETEAVAVALAEQYKPKFSGDTVPTAPISICVALAEKLDTLVGIFGIGQAPKGAADPFALRRAAIGVLRICLENNLPLDLVDLIAKAQELHGENLTNENVAEQVLEFFMGRFRAWYQDQGVSVDVILAVLARRPTAPADFESRIKAVAHFRTLEQASALAAANKRVSNILAKVEGELPAAIDNKLLVEEAEKALAAKLAELQPQLAPLFAAANYQEALALLASLRESVDTFFEDVMVMADDEALKNNRLALLSSLREQFLHAADISLLQ</sequence>
<dbReference type="RefSeq" id="WP_202723626.1">
    <property type="nucleotide sequence ID" value="NZ_BPEX01000025.1"/>
</dbReference>
<evidence type="ECO:0000256" key="2">
    <source>
        <dbReference type="ARBA" id="ARBA00008226"/>
    </source>
</evidence>
<comment type="caution">
    <text evidence="13">The sequence shown here is derived from an EMBL/GenBank/DDBJ whole genome shotgun (WGS) entry which is preliminary data.</text>
</comment>